<reference evidence="3 4" key="2">
    <citation type="submission" date="2019-05" db="EMBL/GenBank/DDBJ databases">
        <title>Genome evolution of the obligate endosymbiont Buchnera aphidicola.</title>
        <authorList>
            <person name="Moran N.A."/>
        </authorList>
    </citation>
    <scope>NUCLEOTIDE SEQUENCE [LARGE SCALE GENOMIC DNA]</scope>
    <source>
        <strain evidence="3 4">Msa</strain>
    </source>
</reference>
<dbReference type="InterPro" id="IPR050229">
    <property type="entry name" value="GlpE_sulfurtransferase"/>
</dbReference>
<reference evidence="3 4" key="1">
    <citation type="submission" date="2018-12" db="EMBL/GenBank/DDBJ databases">
        <authorList>
            <person name="Chong R.A."/>
        </authorList>
    </citation>
    <scope>NUCLEOTIDE SEQUENCE [LARGE SCALE GENOMIC DNA]</scope>
    <source>
        <strain evidence="3 4">Msa</strain>
    </source>
</reference>
<evidence type="ECO:0000259" key="2">
    <source>
        <dbReference type="PROSITE" id="PS50206"/>
    </source>
</evidence>
<proteinExistence type="predicted"/>
<keyword evidence="1" id="KW-1133">Transmembrane helix</keyword>
<dbReference type="Pfam" id="PF00581">
    <property type="entry name" value="Rhodanese"/>
    <property type="match status" value="1"/>
</dbReference>
<feature type="transmembrane region" description="Helical" evidence="1">
    <location>
        <begin position="12"/>
        <end position="30"/>
    </location>
</feature>
<dbReference type="SMART" id="SM00450">
    <property type="entry name" value="RHOD"/>
    <property type="match status" value="1"/>
</dbReference>
<dbReference type="AlphaFoldDB" id="A0A4D6Y1Z2"/>
<evidence type="ECO:0000256" key="1">
    <source>
        <dbReference type="SAM" id="Phobius"/>
    </source>
</evidence>
<name>A0A4D6Y1Z2_9GAMM</name>
<evidence type="ECO:0000313" key="4">
    <source>
        <dbReference type="Proteomes" id="UP000298745"/>
    </source>
</evidence>
<feature type="domain" description="Rhodanese" evidence="2">
    <location>
        <begin position="50"/>
        <end position="141"/>
    </location>
</feature>
<organism evidence="3 4">
    <name type="scientific">Buchnera aphidicola</name>
    <name type="common">Macrosiphoniella sanborni</name>
    <dbReference type="NCBI Taxonomy" id="1241865"/>
    <lineage>
        <taxon>Bacteria</taxon>
        <taxon>Pseudomonadati</taxon>
        <taxon>Pseudomonadota</taxon>
        <taxon>Gammaproteobacteria</taxon>
        <taxon>Enterobacterales</taxon>
        <taxon>Erwiniaceae</taxon>
        <taxon>Buchnera</taxon>
    </lineage>
</organism>
<protein>
    <submittedName>
        <fullName evidence="3">Rhodanese-like domain-containing protein</fullName>
    </submittedName>
</protein>
<dbReference type="EMBL" id="CP034864">
    <property type="protein sequence ID" value="QCI23622.1"/>
    <property type="molecule type" value="Genomic_DNA"/>
</dbReference>
<sequence>MKDLFFFASEHIILISIWFFCLMILIFFSIKNMFLTSNIINNIQAIKLINQDKAIIIDTRTAEIFQTGHILNSINIPLENIFLDDINEIRKYKMFSIILILKNTYEYNQCIKIFLKNGFKNVYILKNGLDDWNLNHLPLVVK</sequence>
<keyword evidence="1" id="KW-0472">Membrane</keyword>
<dbReference type="Gene3D" id="3.40.250.10">
    <property type="entry name" value="Rhodanese-like domain"/>
    <property type="match status" value="1"/>
</dbReference>
<evidence type="ECO:0000313" key="3">
    <source>
        <dbReference type="EMBL" id="QCI23622.1"/>
    </source>
</evidence>
<dbReference type="InterPro" id="IPR036873">
    <property type="entry name" value="Rhodanese-like_dom_sf"/>
</dbReference>
<dbReference type="SUPFAM" id="SSF52821">
    <property type="entry name" value="Rhodanese/Cell cycle control phosphatase"/>
    <property type="match status" value="1"/>
</dbReference>
<gene>
    <name evidence="3" type="ORF">D9V74_00240</name>
</gene>
<dbReference type="PANTHER" id="PTHR43031">
    <property type="entry name" value="FAD-DEPENDENT OXIDOREDUCTASE"/>
    <property type="match status" value="1"/>
</dbReference>
<accession>A0A4D6Y1Z2</accession>
<dbReference type="CDD" id="cd00158">
    <property type="entry name" value="RHOD"/>
    <property type="match status" value="1"/>
</dbReference>
<dbReference type="PROSITE" id="PS50206">
    <property type="entry name" value="RHODANESE_3"/>
    <property type="match status" value="1"/>
</dbReference>
<dbReference type="PANTHER" id="PTHR43031:SF7">
    <property type="entry name" value="NITRIC OXIDE REDUCTASE FLRD-NAD(+) REDUCTASE"/>
    <property type="match status" value="1"/>
</dbReference>
<dbReference type="Proteomes" id="UP000298745">
    <property type="component" value="Chromosome"/>
</dbReference>
<dbReference type="OrthoDB" id="9808735at2"/>
<dbReference type="RefSeq" id="WP_158362188.1">
    <property type="nucleotide sequence ID" value="NZ_CP034864.1"/>
</dbReference>
<keyword evidence="1" id="KW-0812">Transmembrane</keyword>
<dbReference type="InterPro" id="IPR001763">
    <property type="entry name" value="Rhodanese-like_dom"/>
</dbReference>